<evidence type="ECO:0000256" key="1">
    <source>
        <dbReference type="ARBA" id="ARBA00008791"/>
    </source>
</evidence>
<name>A0A512D5Z4_9MICO</name>
<dbReference type="RefSeq" id="WP_147068267.1">
    <property type="nucleotide sequence ID" value="NZ_BAAARO010000007.1"/>
</dbReference>
<dbReference type="Gene3D" id="3.40.50.620">
    <property type="entry name" value="HUPs"/>
    <property type="match status" value="1"/>
</dbReference>
<keyword evidence="4" id="KW-1185">Reference proteome</keyword>
<dbReference type="Pfam" id="PF00582">
    <property type="entry name" value="Usp"/>
    <property type="match status" value="1"/>
</dbReference>
<gene>
    <name evidence="3" type="ORF">TAE01_37020</name>
</gene>
<comment type="similarity">
    <text evidence="1">Belongs to the universal stress protein A family.</text>
</comment>
<reference evidence="3 4" key="1">
    <citation type="submission" date="2019-07" db="EMBL/GenBank/DDBJ databases">
        <title>Whole genome shotgun sequence of Terrabacter aerolatus NBRC 106305.</title>
        <authorList>
            <person name="Hosoyama A."/>
            <person name="Uohara A."/>
            <person name="Ohji S."/>
            <person name="Ichikawa N."/>
        </authorList>
    </citation>
    <scope>NUCLEOTIDE SEQUENCE [LARGE SCALE GENOMIC DNA]</scope>
    <source>
        <strain evidence="3 4">NBRC 106305</strain>
    </source>
</reference>
<organism evidence="3 4">
    <name type="scientific">Terrabacter aerolatus</name>
    <dbReference type="NCBI Taxonomy" id="422442"/>
    <lineage>
        <taxon>Bacteria</taxon>
        <taxon>Bacillati</taxon>
        <taxon>Actinomycetota</taxon>
        <taxon>Actinomycetes</taxon>
        <taxon>Micrococcales</taxon>
        <taxon>Intrasporangiaceae</taxon>
        <taxon>Terrabacter</taxon>
    </lineage>
</organism>
<dbReference type="PRINTS" id="PR01438">
    <property type="entry name" value="UNVRSLSTRESS"/>
</dbReference>
<dbReference type="PANTHER" id="PTHR46268:SF6">
    <property type="entry name" value="UNIVERSAL STRESS PROTEIN UP12"/>
    <property type="match status" value="1"/>
</dbReference>
<dbReference type="SUPFAM" id="SSF52402">
    <property type="entry name" value="Adenine nucleotide alpha hydrolases-like"/>
    <property type="match status" value="1"/>
</dbReference>
<sequence length="130" mass="13887">MTILVGYIPTPQGEAALAAAIAEAGAHDDSVLVINMSRDDKLVDAHRAESSDLDRLDADLAESGVAHEVRRIEHGTDPADQILEVIDREHPRMLVIGIRHRSAVGKLLLGSTAQRLLLDAACPVLAVKAD</sequence>
<protein>
    <submittedName>
        <fullName evidence="3">Universal stress protein</fullName>
    </submittedName>
</protein>
<dbReference type="PANTHER" id="PTHR46268">
    <property type="entry name" value="STRESS RESPONSE PROTEIN NHAX"/>
    <property type="match status" value="1"/>
</dbReference>
<evidence type="ECO:0000259" key="2">
    <source>
        <dbReference type="Pfam" id="PF00582"/>
    </source>
</evidence>
<dbReference type="CDD" id="cd00293">
    <property type="entry name" value="USP-like"/>
    <property type="match status" value="1"/>
</dbReference>
<dbReference type="OrthoDB" id="5419113at2"/>
<comment type="caution">
    <text evidence="3">The sequence shown here is derived from an EMBL/GenBank/DDBJ whole genome shotgun (WGS) entry which is preliminary data.</text>
</comment>
<dbReference type="AlphaFoldDB" id="A0A512D5Z4"/>
<evidence type="ECO:0000313" key="3">
    <source>
        <dbReference type="EMBL" id="GEO31892.1"/>
    </source>
</evidence>
<feature type="domain" description="UspA" evidence="2">
    <location>
        <begin position="2"/>
        <end position="128"/>
    </location>
</feature>
<dbReference type="EMBL" id="BJYX01000029">
    <property type="protein sequence ID" value="GEO31892.1"/>
    <property type="molecule type" value="Genomic_DNA"/>
</dbReference>
<dbReference type="InterPro" id="IPR014729">
    <property type="entry name" value="Rossmann-like_a/b/a_fold"/>
</dbReference>
<dbReference type="InterPro" id="IPR006015">
    <property type="entry name" value="Universal_stress_UspA"/>
</dbReference>
<accession>A0A512D5Z4</accession>
<dbReference type="Proteomes" id="UP000321534">
    <property type="component" value="Unassembled WGS sequence"/>
</dbReference>
<proteinExistence type="inferred from homology"/>
<dbReference type="InterPro" id="IPR006016">
    <property type="entry name" value="UspA"/>
</dbReference>
<evidence type="ECO:0000313" key="4">
    <source>
        <dbReference type="Proteomes" id="UP000321534"/>
    </source>
</evidence>